<dbReference type="EMBL" id="JAEHOE010000205">
    <property type="protein sequence ID" value="KAG2482720.1"/>
    <property type="molecule type" value="Genomic_DNA"/>
</dbReference>
<evidence type="ECO:0000313" key="1">
    <source>
        <dbReference type="EMBL" id="KAG2482720.1"/>
    </source>
</evidence>
<evidence type="ECO:0000313" key="2">
    <source>
        <dbReference type="Proteomes" id="UP000612055"/>
    </source>
</evidence>
<comment type="caution">
    <text evidence="1">The sequence shown here is derived from an EMBL/GenBank/DDBJ whole genome shotgun (WGS) entry which is preliminary data.</text>
</comment>
<dbReference type="AlphaFoldDB" id="A0A835XKF9"/>
<name>A0A835XKF9_9CHLO</name>
<sequence>MAGAKREPGLGLAADACSHGPSVEGCWHAGAPEPEAGGVARLAGPTVRRPRGGLNEVRKGVFMCSR</sequence>
<proteinExistence type="predicted"/>
<protein>
    <submittedName>
        <fullName evidence="1">Uncharacterized protein</fullName>
    </submittedName>
</protein>
<gene>
    <name evidence="1" type="ORF">HYH03_018377</name>
</gene>
<dbReference type="Proteomes" id="UP000612055">
    <property type="component" value="Unassembled WGS sequence"/>
</dbReference>
<keyword evidence="2" id="KW-1185">Reference proteome</keyword>
<reference evidence="1" key="1">
    <citation type="journal article" date="2020" name="bioRxiv">
        <title>Comparative genomics of Chlamydomonas.</title>
        <authorList>
            <person name="Craig R.J."/>
            <person name="Hasan A.R."/>
            <person name="Ness R.W."/>
            <person name="Keightley P.D."/>
        </authorList>
    </citation>
    <scope>NUCLEOTIDE SEQUENCE</scope>
    <source>
        <strain evidence="1">CCAP 11/70</strain>
    </source>
</reference>
<accession>A0A835XKF9</accession>
<organism evidence="1 2">
    <name type="scientific">Edaphochlamys debaryana</name>
    <dbReference type="NCBI Taxonomy" id="47281"/>
    <lineage>
        <taxon>Eukaryota</taxon>
        <taxon>Viridiplantae</taxon>
        <taxon>Chlorophyta</taxon>
        <taxon>core chlorophytes</taxon>
        <taxon>Chlorophyceae</taxon>
        <taxon>CS clade</taxon>
        <taxon>Chlamydomonadales</taxon>
        <taxon>Chlamydomonadales incertae sedis</taxon>
        <taxon>Edaphochlamys</taxon>
    </lineage>
</organism>